<dbReference type="InterPro" id="IPR006563">
    <property type="entry name" value="POX_dom"/>
</dbReference>
<feature type="region of interest" description="Disordered" evidence="1">
    <location>
        <begin position="78"/>
        <end position="107"/>
    </location>
</feature>
<dbReference type="OrthoDB" id="10056939at2759"/>
<feature type="domain" description="POX" evidence="2">
    <location>
        <begin position="44"/>
        <end position="125"/>
    </location>
</feature>
<dbReference type="SMART" id="SM00574">
    <property type="entry name" value="POX"/>
    <property type="match status" value="1"/>
</dbReference>
<evidence type="ECO:0000259" key="2">
    <source>
        <dbReference type="SMART" id="SM00574"/>
    </source>
</evidence>
<comment type="caution">
    <text evidence="3">The sequence shown here is derived from an EMBL/GenBank/DDBJ whole genome shotgun (WGS) entry which is preliminary data.</text>
</comment>
<evidence type="ECO:0000313" key="4">
    <source>
        <dbReference type="Proteomes" id="UP000886595"/>
    </source>
</evidence>
<organism evidence="3 4">
    <name type="scientific">Brassica carinata</name>
    <name type="common">Ethiopian mustard</name>
    <name type="synonym">Abyssinian cabbage</name>
    <dbReference type="NCBI Taxonomy" id="52824"/>
    <lineage>
        <taxon>Eukaryota</taxon>
        <taxon>Viridiplantae</taxon>
        <taxon>Streptophyta</taxon>
        <taxon>Embryophyta</taxon>
        <taxon>Tracheophyta</taxon>
        <taxon>Spermatophyta</taxon>
        <taxon>Magnoliopsida</taxon>
        <taxon>eudicotyledons</taxon>
        <taxon>Gunneridae</taxon>
        <taxon>Pentapetalae</taxon>
        <taxon>rosids</taxon>
        <taxon>malvids</taxon>
        <taxon>Brassicales</taxon>
        <taxon>Brassicaceae</taxon>
        <taxon>Brassiceae</taxon>
        <taxon>Brassica</taxon>
    </lineage>
</organism>
<evidence type="ECO:0000256" key="1">
    <source>
        <dbReference type="SAM" id="MobiDB-lite"/>
    </source>
</evidence>
<proteinExistence type="predicted"/>
<keyword evidence="4" id="KW-1185">Reference proteome</keyword>
<reference evidence="3 4" key="1">
    <citation type="submission" date="2020-02" db="EMBL/GenBank/DDBJ databases">
        <authorList>
            <person name="Ma Q."/>
            <person name="Huang Y."/>
            <person name="Song X."/>
            <person name="Pei D."/>
        </authorList>
    </citation>
    <scope>NUCLEOTIDE SEQUENCE [LARGE SCALE GENOMIC DNA]</scope>
    <source>
        <strain evidence="3">Sxm20200214</strain>
        <tissue evidence="3">Leaf</tissue>
    </source>
</reference>
<evidence type="ECO:0000313" key="3">
    <source>
        <dbReference type="EMBL" id="KAG2323137.1"/>
    </source>
</evidence>
<dbReference type="Pfam" id="PF07526">
    <property type="entry name" value="POX"/>
    <property type="match status" value="1"/>
</dbReference>
<sequence>MLEIQDSGPWREDQEDNYRNCFPVMMLPTTGQGLSLGLSSQVVTRFTRTIHHSKYLKAAQELLDEAVNVKKALKQFQREGENIDEEKENKLQESSTNPDIPQGERQEFQSRLTKLLSILDEINKL</sequence>
<name>A0A8X8B6G1_BRACI</name>
<feature type="compositionally biased region" description="Basic and acidic residues" evidence="1">
    <location>
        <begin position="78"/>
        <end position="91"/>
    </location>
</feature>
<gene>
    <name evidence="3" type="ORF">Bca52824_016350</name>
</gene>
<protein>
    <recommendedName>
        <fullName evidence="2">POX domain-containing protein</fullName>
    </recommendedName>
</protein>
<dbReference type="Proteomes" id="UP000886595">
    <property type="component" value="Unassembled WGS sequence"/>
</dbReference>
<dbReference type="EMBL" id="JAAMPC010000003">
    <property type="protein sequence ID" value="KAG2323137.1"/>
    <property type="molecule type" value="Genomic_DNA"/>
</dbReference>
<dbReference type="AlphaFoldDB" id="A0A8X8B6G1"/>
<accession>A0A8X8B6G1</accession>